<dbReference type="SUPFAM" id="SSF52058">
    <property type="entry name" value="L domain-like"/>
    <property type="match status" value="1"/>
</dbReference>
<dbReference type="InterPro" id="IPR056789">
    <property type="entry name" value="LRR_R13L1-DRL21"/>
</dbReference>
<dbReference type="PANTHER" id="PTHR47186:SF3">
    <property type="entry name" value="OS09G0267800 PROTEIN"/>
    <property type="match status" value="1"/>
</dbReference>
<comment type="caution">
    <text evidence="2">The sequence shown here is derived from an EMBL/GenBank/DDBJ whole genome shotgun (WGS) entry which is preliminary data.</text>
</comment>
<organism evidence="2 3">
    <name type="scientific">Dendrobium nobile</name>
    <name type="common">Orchid</name>
    <dbReference type="NCBI Taxonomy" id="94219"/>
    <lineage>
        <taxon>Eukaryota</taxon>
        <taxon>Viridiplantae</taxon>
        <taxon>Streptophyta</taxon>
        <taxon>Embryophyta</taxon>
        <taxon>Tracheophyta</taxon>
        <taxon>Spermatophyta</taxon>
        <taxon>Magnoliopsida</taxon>
        <taxon>Liliopsida</taxon>
        <taxon>Asparagales</taxon>
        <taxon>Orchidaceae</taxon>
        <taxon>Epidendroideae</taxon>
        <taxon>Malaxideae</taxon>
        <taxon>Dendrobiinae</taxon>
        <taxon>Dendrobium</taxon>
    </lineage>
</organism>
<name>A0A8T3C7R8_DENNO</name>
<dbReference type="EMBL" id="JAGYWB010000002">
    <property type="protein sequence ID" value="KAI0528744.1"/>
    <property type="molecule type" value="Genomic_DNA"/>
</dbReference>
<dbReference type="Pfam" id="PF25019">
    <property type="entry name" value="LRR_R13L1-DRL21"/>
    <property type="match status" value="1"/>
</dbReference>
<evidence type="ECO:0000313" key="3">
    <source>
        <dbReference type="Proteomes" id="UP000829196"/>
    </source>
</evidence>
<reference evidence="2" key="1">
    <citation type="journal article" date="2022" name="Front. Genet.">
        <title>Chromosome-Scale Assembly of the Dendrobium nobile Genome Provides Insights Into the Molecular Mechanism of the Biosynthesis of the Medicinal Active Ingredient of Dendrobium.</title>
        <authorList>
            <person name="Xu Q."/>
            <person name="Niu S.-C."/>
            <person name="Li K.-L."/>
            <person name="Zheng P.-J."/>
            <person name="Zhang X.-J."/>
            <person name="Jia Y."/>
            <person name="Liu Y."/>
            <person name="Niu Y.-X."/>
            <person name="Yu L.-H."/>
            <person name="Chen D.-F."/>
            <person name="Zhang G.-Q."/>
        </authorList>
    </citation>
    <scope>NUCLEOTIDE SEQUENCE</scope>
    <source>
        <tissue evidence="2">Leaf</tissue>
    </source>
</reference>
<protein>
    <recommendedName>
        <fullName evidence="1">R13L1/DRL21-like LRR repeat region domain-containing protein</fullName>
    </recommendedName>
</protein>
<evidence type="ECO:0000313" key="2">
    <source>
        <dbReference type="EMBL" id="KAI0528744.1"/>
    </source>
</evidence>
<dbReference type="InterPro" id="IPR032675">
    <property type="entry name" value="LRR_dom_sf"/>
</dbReference>
<dbReference type="Gene3D" id="3.80.10.10">
    <property type="entry name" value="Ribonuclease Inhibitor"/>
    <property type="match status" value="1"/>
</dbReference>
<dbReference type="Proteomes" id="UP000829196">
    <property type="component" value="Unassembled WGS sequence"/>
</dbReference>
<sequence>MQSHLPLPPLTKNRLVTFEIYFQNLTKLVFADIKACNQLPSLGQLPELRKLDIDGATKVKKIGPEFFGSGVNSTRIAFPKLERLHISSFSELEEWSFVTQVEQTTSSRLKFLPCLHTLEINICPLLKQLPKGLENSL</sequence>
<gene>
    <name evidence="2" type="ORF">KFK09_001286</name>
</gene>
<accession>A0A8T3C7R8</accession>
<dbReference type="AlphaFoldDB" id="A0A8T3C7R8"/>
<feature type="domain" description="R13L1/DRL21-like LRR repeat region" evidence="1">
    <location>
        <begin position="20"/>
        <end position="54"/>
    </location>
</feature>
<proteinExistence type="predicted"/>
<keyword evidence="3" id="KW-1185">Reference proteome</keyword>
<evidence type="ECO:0000259" key="1">
    <source>
        <dbReference type="Pfam" id="PF25019"/>
    </source>
</evidence>
<dbReference type="OrthoDB" id="765493at2759"/>
<dbReference type="PANTHER" id="PTHR47186">
    <property type="entry name" value="LEUCINE-RICH REPEAT-CONTAINING PROTEIN 57"/>
    <property type="match status" value="1"/>
</dbReference>